<name>A0A075MW61_9ARCH</name>
<dbReference type="Proteomes" id="UP000028194">
    <property type="component" value="Chromosome"/>
</dbReference>
<protein>
    <submittedName>
        <fullName evidence="1">Uncharacterized protein</fullName>
    </submittedName>
</protein>
<organism evidence="1 2">
    <name type="scientific">Candidatus Nitrososphaera evergladensis SR1</name>
    <dbReference type="NCBI Taxonomy" id="1459636"/>
    <lineage>
        <taxon>Archaea</taxon>
        <taxon>Nitrososphaerota</taxon>
        <taxon>Nitrososphaeria</taxon>
        <taxon>Nitrososphaerales</taxon>
        <taxon>Nitrososphaeraceae</taxon>
        <taxon>Nitrososphaera</taxon>
    </lineage>
</organism>
<dbReference type="KEGG" id="nev:NTE_03462"/>
<keyword evidence="2" id="KW-1185">Reference proteome</keyword>
<evidence type="ECO:0000313" key="1">
    <source>
        <dbReference type="EMBL" id="AIF85490.1"/>
    </source>
</evidence>
<reference evidence="1 2" key="1">
    <citation type="journal article" date="2014" name="PLoS ONE">
        <title>Genome Sequence of Candidatus Nitrososphaera evergladensis from Group I.1b Enriched from Everglades Soil Reveals Novel Genomic Features of the Ammonia-Oxidizing Archaea.</title>
        <authorList>
            <person name="Zhalnina K.V."/>
            <person name="Dias R."/>
            <person name="Leonard M.T."/>
            <person name="Dorr de Quadros P."/>
            <person name="Camargo F.A."/>
            <person name="Drew J.C."/>
            <person name="Farmerie W.G."/>
            <person name="Daroub S.H."/>
            <person name="Triplett E.W."/>
        </authorList>
    </citation>
    <scope>NUCLEOTIDE SEQUENCE [LARGE SCALE GENOMIC DNA]</scope>
    <source>
        <strain evidence="1 2">SR1</strain>
    </source>
</reference>
<gene>
    <name evidence="1" type="ORF">NTE_03462</name>
</gene>
<dbReference type="GeneID" id="41599096"/>
<dbReference type="RefSeq" id="WP_148701887.1">
    <property type="nucleotide sequence ID" value="NZ_CP007174.1"/>
</dbReference>
<sequence>MPRYLDPIGNNSTTRSQDNALICLIPPLLTKSQNNLSPVNLPIFPVGDGKILIKNIAKAYDIGSKQEGEEAVV</sequence>
<proteinExistence type="predicted"/>
<dbReference type="HOGENOM" id="CLU_2695536_0_0_2"/>
<dbReference type="EMBL" id="CP007174">
    <property type="protein sequence ID" value="AIF85490.1"/>
    <property type="molecule type" value="Genomic_DNA"/>
</dbReference>
<dbReference type="AlphaFoldDB" id="A0A075MW61"/>
<dbReference type="STRING" id="1459636.NTE_03462"/>
<evidence type="ECO:0000313" key="2">
    <source>
        <dbReference type="Proteomes" id="UP000028194"/>
    </source>
</evidence>
<accession>A0A075MW61</accession>